<keyword evidence="1" id="KW-1133">Transmembrane helix</keyword>
<reference evidence="3 4" key="1">
    <citation type="submission" date="2017-06" db="EMBL/GenBank/DDBJ databases">
        <authorList>
            <person name="Kim H.J."/>
            <person name="Triplett B.A."/>
        </authorList>
    </citation>
    <scope>NUCLEOTIDE SEQUENCE [LARGE SCALE GENOMIC DNA]</scope>
    <source>
        <strain evidence="3 4">DSM 19307</strain>
    </source>
</reference>
<dbReference type="CDD" id="cd02966">
    <property type="entry name" value="TlpA_like_family"/>
    <property type="match status" value="1"/>
</dbReference>
<evidence type="ECO:0000256" key="1">
    <source>
        <dbReference type="SAM" id="Phobius"/>
    </source>
</evidence>
<dbReference type="SUPFAM" id="SSF52833">
    <property type="entry name" value="Thioredoxin-like"/>
    <property type="match status" value="1"/>
</dbReference>
<feature type="transmembrane region" description="Helical" evidence="1">
    <location>
        <begin position="12"/>
        <end position="29"/>
    </location>
</feature>
<organism evidence="3 4">
    <name type="scientific">Ekhidna lutea</name>
    <dbReference type="NCBI Taxonomy" id="447679"/>
    <lineage>
        <taxon>Bacteria</taxon>
        <taxon>Pseudomonadati</taxon>
        <taxon>Bacteroidota</taxon>
        <taxon>Cytophagia</taxon>
        <taxon>Cytophagales</taxon>
        <taxon>Reichenbachiellaceae</taxon>
        <taxon>Ekhidna</taxon>
    </lineage>
</organism>
<dbReference type="AlphaFoldDB" id="A0A239L3Q8"/>
<dbReference type="PANTHER" id="PTHR42852:SF13">
    <property type="entry name" value="PROTEIN DIPZ"/>
    <property type="match status" value="1"/>
</dbReference>
<dbReference type="InterPro" id="IPR036249">
    <property type="entry name" value="Thioredoxin-like_sf"/>
</dbReference>
<evidence type="ECO:0000313" key="4">
    <source>
        <dbReference type="Proteomes" id="UP000198393"/>
    </source>
</evidence>
<keyword evidence="1" id="KW-0472">Membrane</keyword>
<dbReference type="Proteomes" id="UP000198393">
    <property type="component" value="Unassembled WGS sequence"/>
</dbReference>
<keyword evidence="4" id="KW-1185">Reference proteome</keyword>
<proteinExistence type="predicted"/>
<dbReference type="PROSITE" id="PS51352">
    <property type="entry name" value="THIOREDOXIN_2"/>
    <property type="match status" value="1"/>
</dbReference>
<dbReference type="InterPro" id="IPR050553">
    <property type="entry name" value="Thioredoxin_ResA/DsbE_sf"/>
</dbReference>
<gene>
    <name evidence="3" type="ORF">SAMN05421640_2961</name>
</gene>
<keyword evidence="1" id="KW-0812">Transmembrane</keyword>
<dbReference type="Pfam" id="PF00578">
    <property type="entry name" value="AhpC-TSA"/>
    <property type="match status" value="1"/>
</dbReference>
<evidence type="ECO:0000259" key="2">
    <source>
        <dbReference type="PROSITE" id="PS51352"/>
    </source>
</evidence>
<sequence length="195" mass="22701">MKTKIRREVIEWILLLTIVGAIYLTGWHTEVIGRVQQVVLSTGIISPTILTEEKKASYDFWLEDKNGKQIPFNQMKGEIVFLNFWATWCPPCIAEMPDIQNLYNKKEKSIQFVMVSLDENEQKARSFIEKKGFDFPVYFLRSRLPSVYDTHSIPTTYVVDSKGIIRVENHGMAKYNTEKFKNLLKELEAAQEAFK</sequence>
<feature type="domain" description="Thioredoxin" evidence="2">
    <location>
        <begin position="51"/>
        <end position="189"/>
    </location>
</feature>
<dbReference type="EMBL" id="FZPD01000005">
    <property type="protein sequence ID" value="SNT25216.1"/>
    <property type="molecule type" value="Genomic_DNA"/>
</dbReference>
<evidence type="ECO:0000313" key="3">
    <source>
        <dbReference type="EMBL" id="SNT25216.1"/>
    </source>
</evidence>
<name>A0A239L3Q8_EKHLU</name>
<accession>A0A239L3Q8</accession>
<dbReference type="OrthoDB" id="6399635at2"/>
<dbReference type="PANTHER" id="PTHR42852">
    <property type="entry name" value="THIOL:DISULFIDE INTERCHANGE PROTEIN DSBE"/>
    <property type="match status" value="1"/>
</dbReference>
<dbReference type="InterPro" id="IPR000866">
    <property type="entry name" value="AhpC/TSA"/>
</dbReference>
<dbReference type="GO" id="GO:0016853">
    <property type="term" value="F:isomerase activity"/>
    <property type="evidence" value="ECO:0007669"/>
    <property type="project" value="UniProtKB-KW"/>
</dbReference>
<keyword evidence="3" id="KW-0413">Isomerase</keyword>
<dbReference type="GO" id="GO:0016491">
    <property type="term" value="F:oxidoreductase activity"/>
    <property type="evidence" value="ECO:0007669"/>
    <property type="project" value="InterPro"/>
</dbReference>
<dbReference type="GO" id="GO:0016209">
    <property type="term" value="F:antioxidant activity"/>
    <property type="evidence" value="ECO:0007669"/>
    <property type="project" value="InterPro"/>
</dbReference>
<dbReference type="RefSeq" id="WP_089357657.1">
    <property type="nucleotide sequence ID" value="NZ_FZPD01000005.1"/>
</dbReference>
<dbReference type="InterPro" id="IPR013766">
    <property type="entry name" value="Thioredoxin_domain"/>
</dbReference>
<dbReference type="Gene3D" id="3.40.30.10">
    <property type="entry name" value="Glutaredoxin"/>
    <property type="match status" value="1"/>
</dbReference>
<protein>
    <submittedName>
        <fullName evidence="3">Thiol-disulfide isomerase or thioredoxin</fullName>
    </submittedName>
</protein>